<dbReference type="Pfam" id="PF23232">
    <property type="entry name" value="AAA_lid_13"/>
    <property type="match status" value="1"/>
</dbReference>
<keyword evidence="4" id="KW-1185">Reference proteome</keyword>
<name>A0A9P5L796_9HYPO</name>
<keyword evidence="1" id="KW-0175">Coiled coil</keyword>
<feature type="domain" description="AAA+ ATPase" evidence="2">
    <location>
        <begin position="416"/>
        <end position="543"/>
    </location>
</feature>
<dbReference type="GO" id="GO:0005524">
    <property type="term" value="F:ATP binding"/>
    <property type="evidence" value="ECO:0007669"/>
    <property type="project" value="InterPro"/>
</dbReference>
<reference evidence="3" key="1">
    <citation type="submission" date="2020-03" db="EMBL/GenBank/DDBJ databases">
        <title>Draft Genome Sequence of Cylindrodendrum hubeiense.</title>
        <authorList>
            <person name="Buettner E."/>
            <person name="Kellner H."/>
        </authorList>
    </citation>
    <scope>NUCLEOTIDE SEQUENCE</scope>
    <source>
        <strain evidence="3">IHI 201604</strain>
    </source>
</reference>
<dbReference type="EMBL" id="JAANBB010000171">
    <property type="protein sequence ID" value="KAF7547673.1"/>
    <property type="molecule type" value="Genomic_DNA"/>
</dbReference>
<dbReference type="GO" id="GO:0016887">
    <property type="term" value="F:ATP hydrolysis activity"/>
    <property type="evidence" value="ECO:0007669"/>
    <property type="project" value="InterPro"/>
</dbReference>
<dbReference type="OrthoDB" id="10042665at2759"/>
<evidence type="ECO:0000313" key="4">
    <source>
        <dbReference type="Proteomes" id="UP000722485"/>
    </source>
</evidence>
<dbReference type="SUPFAM" id="SSF52540">
    <property type="entry name" value="P-loop containing nucleoside triphosphate hydrolases"/>
    <property type="match status" value="1"/>
</dbReference>
<dbReference type="Proteomes" id="UP000722485">
    <property type="component" value="Unassembled WGS sequence"/>
</dbReference>
<accession>A0A9P5L796</accession>
<dbReference type="SMART" id="SM00382">
    <property type="entry name" value="AAA"/>
    <property type="match status" value="1"/>
</dbReference>
<dbReference type="Gene3D" id="3.40.50.300">
    <property type="entry name" value="P-loop containing nucleotide triphosphate hydrolases"/>
    <property type="match status" value="1"/>
</dbReference>
<evidence type="ECO:0000256" key="1">
    <source>
        <dbReference type="SAM" id="Coils"/>
    </source>
</evidence>
<dbReference type="PANTHER" id="PTHR46411:SF2">
    <property type="entry name" value="AAA+ ATPASE DOMAIN-CONTAINING PROTEIN"/>
    <property type="match status" value="1"/>
</dbReference>
<dbReference type="InterPro" id="IPR027417">
    <property type="entry name" value="P-loop_NTPase"/>
</dbReference>
<proteinExistence type="predicted"/>
<dbReference type="PANTHER" id="PTHR46411">
    <property type="entry name" value="FAMILY ATPASE, PUTATIVE-RELATED"/>
    <property type="match status" value="1"/>
</dbReference>
<evidence type="ECO:0000313" key="3">
    <source>
        <dbReference type="EMBL" id="KAF7547673.1"/>
    </source>
</evidence>
<comment type="caution">
    <text evidence="3">The sequence shown here is derived from an EMBL/GenBank/DDBJ whole genome shotgun (WGS) entry which is preliminary data.</text>
</comment>
<sequence length="642" mass="74621">MTDNLIRTISQLQVENEILKKKLDEVKTIRIEASSAISNISDSIQPSETLLYESFHAVLPFNVTPEMTQRFYRDVPCMFKGDTKTSKPRGRFLRFESLTNEKFLLSESPYLFFYFHNKTPMELQNATCLDEQEKQHLQVLLGWMEDNARGDWNEANEIFSQGKVNLKHYKKLFRPGELIIWPNHRGEEVTRAGMVDEFPHIYRAKTYGSYSDKVLILIWDFNGKFVKGEEDFELLLPKKKSNRGPGLHIDDELVDILDLPQYPLRFAKAGLEMELIARGDKFWQLIKRKLACFKELDDGDLQAERRCMIDYAMYKRLHPSASIFKFEYLDVEHDWMEEPPEDIFLACLPPKILVFDFSKKTWMESLLSRITDVTWNKAAFKQLVVPEETKELIMAMVTTHGQRSSTALDIIEGKGQGLLMLLHGGPGTGKTLTAESIAELQERSLYRVTCGDIGIEPREVEQYLGDVLELGRAWGCVVLLDEADVFLEERSFTDQKRNAVISIFLRVLEYYDRILILTTNRVGSFDEAFKSRIQLALGYPKLNEEDRLKIWHNFVQMLSRSGERFDMEDLRMNLPRLSRIDINGRQIRNAVTMARQLAKYRGEMLRAKHMQDAVRSVEKFNEYLSDVKGIQDDERARGLTLR</sequence>
<dbReference type="AlphaFoldDB" id="A0A9P5L796"/>
<evidence type="ECO:0000259" key="2">
    <source>
        <dbReference type="SMART" id="SM00382"/>
    </source>
</evidence>
<dbReference type="InterPro" id="IPR003593">
    <property type="entry name" value="AAA+_ATPase"/>
</dbReference>
<dbReference type="Pfam" id="PF00004">
    <property type="entry name" value="AAA"/>
    <property type="match status" value="1"/>
</dbReference>
<dbReference type="InterPro" id="IPR003959">
    <property type="entry name" value="ATPase_AAA_core"/>
</dbReference>
<feature type="coiled-coil region" evidence="1">
    <location>
        <begin position="2"/>
        <end position="29"/>
    </location>
</feature>
<gene>
    <name evidence="3" type="ORF">G7Z17_g7565</name>
</gene>
<organism evidence="3 4">
    <name type="scientific">Cylindrodendrum hubeiense</name>
    <dbReference type="NCBI Taxonomy" id="595255"/>
    <lineage>
        <taxon>Eukaryota</taxon>
        <taxon>Fungi</taxon>
        <taxon>Dikarya</taxon>
        <taxon>Ascomycota</taxon>
        <taxon>Pezizomycotina</taxon>
        <taxon>Sordariomycetes</taxon>
        <taxon>Hypocreomycetidae</taxon>
        <taxon>Hypocreales</taxon>
        <taxon>Nectriaceae</taxon>
        <taxon>Cylindrodendrum</taxon>
    </lineage>
</organism>
<protein>
    <recommendedName>
        <fullName evidence="2">AAA+ ATPase domain-containing protein</fullName>
    </recommendedName>
</protein>
<dbReference type="InterPro" id="IPR056599">
    <property type="entry name" value="AAA_lid_fung"/>
</dbReference>